<dbReference type="EMBL" id="DUZY01000001">
    <property type="protein sequence ID" value="DAD18384.1"/>
    <property type="molecule type" value="Genomic_DNA"/>
</dbReference>
<organism evidence="1 2">
    <name type="scientific">Nelumbo nucifera</name>
    <name type="common">Sacred lotus</name>
    <dbReference type="NCBI Taxonomy" id="4432"/>
    <lineage>
        <taxon>Eukaryota</taxon>
        <taxon>Viridiplantae</taxon>
        <taxon>Streptophyta</taxon>
        <taxon>Embryophyta</taxon>
        <taxon>Tracheophyta</taxon>
        <taxon>Spermatophyta</taxon>
        <taxon>Magnoliopsida</taxon>
        <taxon>Proteales</taxon>
        <taxon>Nelumbonaceae</taxon>
        <taxon>Nelumbo</taxon>
    </lineage>
</organism>
<evidence type="ECO:0000313" key="2">
    <source>
        <dbReference type="Proteomes" id="UP000607653"/>
    </source>
</evidence>
<reference evidence="1 2" key="1">
    <citation type="journal article" date="2020" name="Mol. Biol. Evol.">
        <title>Distinct Expression and Methylation Patterns for Genes with Different Fates following a Single Whole-Genome Duplication in Flowering Plants.</title>
        <authorList>
            <person name="Shi T."/>
            <person name="Rahmani R.S."/>
            <person name="Gugger P.F."/>
            <person name="Wang M."/>
            <person name="Li H."/>
            <person name="Zhang Y."/>
            <person name="Li Z."/>
            <person name="Wang Q."/>
            <person name="Van de Peer Y."/>
            <person name="Marchal K."/>
            <person name="Chen J."/>
        </authorList>
    </citation>
    <scope>NUCLEOTIDE SEQUENCE [LARGE SCALE GENOMIC DNA]</scope>
    <source>
        <tissue evidence="1">Leaf</tissue>
    </source>
</reference>
<gene>
    <name evidence="1" type="ORF">HUJ06_019847</name>
</gene>
<proteinExistence type="predicted"/>
<protein>
    <submittedName>
        <fullName evidence="1">Uncharacterized protein</fullName>
    </submittedName>
</protein>
<accession>A0A822XAB4</accession>
<dbReference type="Proteomes" id="UP000607653">
    <property type="component" value="Unassembled WGS sequence"/>
</dbReference>
<evidence type="ECO:0000313" key="1">
    <source>
        <dbReference type="EMBL" id="DAD18384.1"/>
    </source>
</evidence>
<comment type="caution">
    <text evidence="1">The sequence shown here is derived from an EMBL/GenBank/DDBJ whole genome shotgun (WGS) entry which is preliminary data.</text>
</comment>
<sequence length="59" mass="6518">MKIDTRMGGGFWNDEDKAAVGAVVGARALEGLMTRGCWDGNGGDLQNKFRHRGKHRQMN</sequence>
<keyword evidence="2" id="KW-1185">Reference proteome</keyword>
<name>A0A822XAB4_NELNU</name>
<dbReference type="AlphaFoldDB" id="A0A822XAB4"/>